<reference evidence="2" key="1">
    <citation type="submission" date="2016-11" db="EMBL/GenBank/DDBJ databases">
        <authorList>
            <person name="Varghese N."/>
            <person name="Submissions S."/>
        </authorList>
    </citation>
    <scope>NUCLEOTIDE SEQUENCE [LARGE SCALE GENOMIC DNA]</scope>
    <source>
        <strain evidence="2">DSM 15449</strain>
    </source>
</reference>
<gene>
    <name evidence="1" type="ORF">SAMN02746098_01830</name>
</gene>
<name>A0A1M5X758_9FIRM</name>
<sequence>MPIFLKDDKLAYINDMGLGNIAQYISIDPNGKIKHIQISDYAKNEANVKQLITALIKSSRSGAVNIRSFSPYAMKGNKLVYNKMICDLEEIIQQVQQNCAEGKYSIINENIDINDGGVSGVVLGNIIEFAPKDTPKCVDKEGVCLLEKSLGYHILKTVYGFQPEFCFGDEYRVEFSIHPNREGVKQTHTIVWEYELFQNAEHEFKITWPNKFSKFIGDKTFGLIIADYLGMNVPFTTVIPREVAPFTFGRKTGLFEKWIRTCPIVKEPGKYYSGNQWIDPFTLMQSEESKGDNDINISAILSQDAVDAKYSGGAIITKETENDVIEGVQGNGEQFMLGQDFKNDLPEMVKNELKATMNTLRSYNNLLGDVSIEWVYDNKEIWIVQLNQLKNNGSGNIIVPGIPSSYEKFYVKNGLEALRDRIQIIKNKDIGIEIVGDVGVTSHFGDLLRQSNIPSRIVNASENN</sequence>
<protein>
    <submittedName>
        <fullName evidence="1">Uncharacterized protein</fullName>
    </submittedName>
</protein>
<proteinExistence type="predicted"/>
<dbReference type="OrthoDB" id="7546248at2"/>
<accession>A0A1M5X758</accession>
<evidence type="ECO:0000313" key="1">
    <source>
        <dbReference type="EMBL" id="SHH95621.1"/>
    </source>
</evidence>
<dbReference type="Proteomes" id="UP000183954">
    <property type="component" value="Unassembled WGS sequence"/>
</dbReference>
<dbReference type="RefSeq" id="WP_073029439.1">
    <property type="nucleotide sequence ID" value="NZ_FQXJ01000006.1"/>
</dbReference>
<keyword evidence="2" id="KW-1185">Reference proteome</keyword>
<dbReference type="AlphaFoldDB" id="A0A1M5X758"/>
<dbReference type="EMBL" id="FQXJ01000006">
    <property type="protein sequence ID" value="SHH95621.1"/>
    <property type="molecule type" value="Genomic_DNA"/>
</dbReference>
<organism evidence="1 2">
    <name type="scientific">Desulfosporosinus lacus DSM 15449</name>
    <dbReference type="NCBI Taxonomy" id="1121420"/>
    <lineage>
        <taxon>Bacteria</taxon>
        <taxon>Bacillati</taxon>
        <taxon>Bacillota</taxon>
        <taxon>Clostridia</taxon>
        <taxon>Eubacteriales</taxon>
        <taxon>Desulfitobacteriaceae</taxon>
        <taxon>Desulfosporosinus</taxon>
    </lineage>
</organism>
<evidence type="ECO:0000313" key="2">
    <source>
        <dbReference type="Proteomes" id="UP000183954"/>
    </source>
</evidence>